<dbReference type="InParanoid" id="A0A1Y1XFI9"/>
<evidence type="ECO:0000313" key="3">
    <source>
        <dbReference type="EMBL" id="ORX84515.1"/>
    </source>
</evidence>
<comment type="caution">
    <text evidence="3">The sequence shown here is derived from an EMBL/GenBank/DDBJ whole genome shotgun (WGS) entry which is preliminary data.</text>
</comment>
<feature type="transmembrane region" description="Helical" evidence="2">
    <location>
        <begin position="21"/>
        <end position="54"/>
    </location>
</feature>
<organism evidence="3 4">
    <name type="scientific">Basidiobolus meristosporus CBS 931.73</name>
    <dbReference type="NCBI Taxonomy" id="1314790"/>
    <lineage>
        <taxon>Eukaryota</taxon>
        <taxon>Fungi</taxon>
        <taxon>Fungi incertae sedis</taxon>
        <taxon>Zoopagomycota</taxon>
        <taxon>Entomophthoromycotina</taxon>
        <taxon>Basidiobolomycetes</taxon>
        <taxon>Basidiobolales</taxon>
        <taxon>Basidiobolaceae</taxon>
        <taxon>Basidiobolus</taxon>
    </lineage>
</organism>
<proteinExistence type="predicted"/>
<protein>
    <submittedName>
        <fullName evidence="3">Uncharacterized protein</fullName>
    </submittedName>
</protein>
<gene>
    <name evidence="3" type="ORF">K493DRAFT_360685</name>
</gene>
<accession>A0A1Y1XFI9</accession>
<keyword evidence="2" id="KW-0472">Membrane</keyword>
<keyword evidence="2" id="KW-0812">Transmembrane</keyword>
<evidence type="ECO:0000256" key="2">
    <source>
        <dbReference type="SAM" id="Phobius"/>
    </source>
</evidence>
<keyword evidence="4" id="KW-1185">Reference proteome</keyword>
<feature type="region of interest" description="Disordered" evidence="1">
    <location>
        <begin position="169"/>
        <end position="189"/>
    </location>
</feature>
<dbReference type="AlphaFoldDB" id="A0A1Y1XFI9"/>
<reference evidence="3 4" key="1">
    <citation type="submission" date="2016-07" db="EMBL/GenBank/DDBJ databases">
        <title>Pervasive Adenine N6-methylation of Active Genes in Fungi.</title>
        <authorList>
            <consortium name="DOE Joint Genome Institute"/>
            <person name="Mondo S.J."/>
            <person name="Dannebaum R.O."/>
            <person name="Kuo R.C."/>
            <person name="Labutti K."/>
            <person name="Haridas S."/>
            <person name="Kuo A."/>
            <person name="Salamov A."/>
            <person name="Ahrendt S.R."/>
            <person name="Lipzen A."/>
            <person name="Sullivan W."/>
            <person name="Andreopoulos W.B."/>
            <person name="Clum A."/>
            <person name="Lindquist E."/>
            <person name="Daum C."/>
            <person name="Ramamoorthy G.K."/>
            <person name="Gryganskyi A."/>
            <person name="Culley D."/>
            <person name="Magnuson J.K."/>
            <person name="James T.Y."/>
            <person name="O'Malley M.A."/>
            <person name="Stajich J.E."/>
            <person name="Spatafora J.W."/>
            <person name="Visel A."/>
            <person name="Grigoriev I.V."/>
        </authorList>
    </citation>
    <scope>NUCLEOTIDE SEQUENCE [LARGE SCALE GENOMIC DNA]</scope>
    <source>
        <strain evidence="3 4">CBS 931.73</strain>
    </source>
</reference>
<evidence type="ECO:0000256" key="1">
    <source>
        <dbReference type="SAM" id="MobiDB-lite"/>
    </source>
</evidence>
<dbReference type="EMBL" id="MCFE01000609">
    <property type="protein sequence ID" value="ORX84515.1"/>
    <property type="molecule type" value="Genomic_DNA"/>
</dbReference>
<name>A0A1Y1XFI9_9FUNG</name>
<keyword evidence="2" id="KW-1133">Transmembrane helix</keyword>
<feature type="transmembrane region" description="Helical" evidence="2">
    <location>
        <begin position="136"/>
        <end position="154"/>
    </location>
</feature>
<feature type="transmembrane region" description="Helical" evidence="2">
    <location>
        <begin position="108"/>
        <end position="130"/>
    </location>
</feature>
<sequence>MMLIVKSQGYFDIKIQTALVYSSFPVSLIVGALGIIGVSKIGGITATATVALGLQEFHTDGMESPYTQDEKMLHIAQYILLCGAALTVIVSLFGIVGVAKSRPKFLHIYLALSALALVTSFAGMVITFRSGDVKRGIRTVVLILFQSYISYVIFRFRHELVRPTKCEDTGAEDDKFPSVGSRGPYHASV</sequence>
<feature type="transmembrane region" description="Helical" evidence="2">
    <location>
        <begin position="74"/>
        <end position="96"/>
    </location>
</feature>
<evidence type="ECO:0000313" key="4">
    <source>
        <dbReference type="Proteomes" id="UP000193498"/>
    </source>
</evidence>
<dbReference type="Proteomes" id="UP000193498">
    <property type="component" value="Unassembled WGS sequence"/>
</dbReference>